<protein>
    <submittedName>
        <fullName evidence="2">Uncharacterized protein</fullName>
    </submittedName>
</protein>
<dbReference type="OrthoDB" id="8613401at2"/>
<feature type="chain" id="PRO_5017012534" evidence="1">
    <location>
        <begin position="31"/>
        <end position="149"/>
    </location>
</feature>
<evidence type="ECO:0000313" key="3">
    <source>
        <dbReference type="EMBL" id="TCU89324.1"/>
    </source>
</evidence>
<gene>
    <name evidence="3" type="ORF">EV682_102236</name>
    <name evidence="2" type="ORF">NCTC11159_01761</name>
</gene>
<organism evidence="2 4">
    <name type="scientific">Iodobacter fluviatilis</name>
    <dbReference type="NCBI Taxonomy" id="537"/>
    <lineage>
        <taxon>Bacteria</taxon>
        <taxon>Pseudomonadati</taxon>
        <taxon>Pseudomonadota</taxon>
        <taxon>Betaproteobacteria</taxon>
        <taxon>Neisseriales</taxon>
        <taxon>Chitinibacteraceae</taxon>
        <taxon>Iodobacter</taxon>
    </lineage>
</organism>
<accession>A0A377Q602</accession>
<evidence type="ECO:0000313" key="5">
    <source>
        <dbReference type="Proteomes" id="UP000295794"/>
    </source>
</evidence>
<dbReference type="PROSITE" id="PS51257">
    <property type="entry name" value="PROKAR_LIPOPROTEIN"/>
    <property type="match status" value="1"/>
</dbReference>
<name>A0A377Q602_9NEIS</name>
<reference evidence="3 5" key="2">
    <citation type="submission" date="2019-03" db="EMBL/GenBank/DDBJ databases">
        <title>Genomic Encyclopedia of Type Strains, Phase IV (KMG-IV): sequencing the most valuable type-strain genomes for metagenomic binning, comparative biology and taxonomic classification.</title>
        <authorList>
            <person name="Goeker M."/>
        </authorList>
    </citation>
    <scope>NUCLEOTIDE SEQUENCE [LARGE SCALE GENOMIC DNA]</scope>
    <source>
        <strain evidence="3 5">DSM 3764</strain>
    </source>
</reference>
<dbReference type="Proteomes" id="UP000295794">
    <property type="component" value="Unassembled WGS sequence"/>
</dbReference>
<dbReference type="RefSeq" id="WP_115226978.1">
    <property type="nucleotide sequence ID" value="NZ_CAWOLO010000002.1"/>
</dbReference>
<keyword evidence="1" id="KW-0732">Signal</keyword>
<evidence type="ECO:0000313" key="2">
    <source>
        <dbReference type="EMBL" id="STQ90694.1"/>
    </source>
</evidence>
<dbReference type="Proteomes" id="UP000255108">
    <property type="component" value="Unassembled WGS sequence"/>
</dbReference>
<sequence length="149" mass="15093">MKKVKGLLIAASVAAMLSACYIVPIQPATAGAGSSPRQPVPVAMAEVVAPRPVYTARLYPTNEAAAAIGRINGTISNPEKGHGEFAFSAGKEAYAGEATRAPGSSKGNANAVGNKGGYAKCDYSMSSAELGAGTCTFSNGARFDLHISI</sequence>
<dbReference type="EMBL" id="SMBT01000002">
    <property type="protein sequence ID" value="TCU89324.1"/>
    <property type="molecule type" value="Genomic_DNA"/>
</dbReference>
<evidence type="ECO:0000256" key="1">
    <source>
        <dbReference type="SAM" id="SignalP"/>
    </source>
</evidence>
<dbReference type="EMBL" id="UGHR01000001">
    <property type="protein sequence ID" value="STQ90694.1"/>
    <property type="molecule type" value="Genomic_DNA"/>
</dbReference>
<proteinExistence type="predicted"/>
<evidence type="ECO:0000313" key="4">
    <source>
        <dbReference type="Proteomes" id="UP000255108"/>
    </source>
</evidence>
<keyword evidence="5" id="KW-1185">Reference proteome</keyword>
<feature type="signal peptide" evidence="1">
    <location>
        <begin position="1"/>
        <end position="30"/>
    </location>
</feature>
<dbReference type="AlphaFoldDB" id="A0A377Q602"/>
<reference evidence="2 4" key="1">
    <citation type="submission" date="2018-06" db="EMBL/GenBank/DDBJ databases">
        <authorList>
            <consortium name="Pathogen Informatics"/>
            <person name="Doyle S."/>
        </authorList>
    </citation>
    <scope>NUCLEOTIDE SEQUENCE [LARGE SCALE GENOMIC DNA]</scope>
    <source>
        <strain evidence="2 4">NCTC11159</strain>
    </source>
</reference>